<evidence type="ECO:0000313" key="1">
    <source>
        <dbReference type="EMBL" id="QWS34958.1"/>
    </source>
</evidence>
<gene>
    <name evidence="1" type="ORF">KM842_07510</name>
</gene>
<accession>A0ACD1E861</accession>
<sequence>MTTRSTAALLRHHVRGLEHLTAGSPHGRVFRAGSLAFADSGIDVGAFNAVTVTGAAWSARDLDRAAGIAAAGGRPWSVTVQRGGSTTRDAARLHAVERVAAAHGLTERDEDPFLVCLPASFRPAGPAGGHDAGEPSVETVTARAWADYTGAVADGFGMAAAAFGTVFGGDLLDDPLVTGYLVRSAGRVVGSGLGVVAGDAVGVHNIAVVPDRRGRGFGRAVSERVVRDGFAGGATAAFLVSSTEGLPLYRSLGFRQVDTLVRWSTPAPAPAPASVLAQAAPLAAREDRAVSTGPRRGGTA</sequence>
<reference evidence="1" key="1">
    <citation type="submission" date="2021-06" db="EMBL/GenBank/DDBJ databases">
        <authorList>
            <person name="Ellington A.J."/>
            <person name="Bryan N.C."/>
            <person name="Christner B.C."/>
            <person name="Reisch C.R."/>
        </authorList>
    </citation>
    <scope>NUCLEOTIDE SEQUENCE</scope>
    <source>
        <strain evidence="1">L6-1</strain>
    </source>
</reference>
<dbReference type="EMBL" id="CP076544">
    <property type="protein sequence ID" value="QWS34958.1"/>
    <property type="molecule type" value="Genomic_DNA"/>
</dbReference>
<evidence type="ECO:0000313" key="2">
    <source>
        <dbReference type="Proteomes" id="UP000681794"/>
    </source>
</evidence>
<name>A0ACD1E861_9MICO</name>
<organism evidence="1 2">
    <name type="scientific">Curtobacterium aetherium</name>
    <dbReference type="NCBI Taxonomy" id="2841594"/>
    <lineage>
        <taxon>Bacteria</taxon>
        <taxon>Bacillati</taxon>
        <taxon>Actinomycetota</taxon>
        <taxon>Actinomycetes</taxon>
        <taxon>Micrococcales</taxon>
        <taxon>Microbacteriaceae</taxon>
        <taxon>Curtobacterium</taxon>
    </lineage>
</organism>
<keyword evidence="2" id="KW-1185">Reference proteome</keyword>
<protein>
    <submittedName>
        <fullName evidence="1">GNAT family N-acetyltransferase</fullName>
    </submittedName>
</protein>
<dbReference type="Proteomes" id="UP000681794">
    <property type="component" value="Chromosome"/>
</dbReference>
<proteinExistence type="predicted"/>